<dbReference type="EMBL" id="AM449136">
    <property type="protein sequence ID" value="CAN78734.1"/>
    <property type="molecule type" value="Genomic_DNA"/>
</dbReference>
<sequence>MDSQIVTIDQFVASMASIKEAIAVKLRLPYSLSLKDTYACMNKLEQRMKVLNGAITWDDFSKAPMANLPTKFRMPKIERYTGLAQRCFASLDVSRRKAWDDLTQEFLKQFAFNTVVHVSMKELEALRQRSE</sequence>
<accession>A5B7A6</accession>
<reference evidence="1" key="1">
    <citation type="journal article" date="2007" name="PLoS ONE">
        <title>The first genome sequence of an elite grapevine cultivar (Pinot noir Vitis vinifera L.): coping with a highly heterozygous genome.</title>
        <authorList>
            <person name="Velasco R."/>
            <person name="Zharkikh A."/>
            <person name="Troggio M."/>
            <person name="Cartwright D.A."/>
            <person name="Cestaro A."/>
            <person name="Pruss D."/>
            <person name="Pindo M."/>
            <person name="FitzGerald L.M."/>
            <person name="Vezzulli S."/>
            <person name="Reid J."/>
            <person name="Malacarne G."/>
            <person name="Iliev D."/>
            <person name="Coppola G."/>
            <person name="Wardell B."/>
            <person name="Micheletti D."/>
            <person name="Macalma T."/>
            <person name="Facci M."/>
            <person name="Mitchell J.T."/>
            <person name="Perazzolli M."/>
            <person name="Eldredge G."/>
            <person name="Gatto P."/>
            <person name="Oyzerski R."/>
            <person name="Moretto M."/>
            <person name="Gutin N."/>
            <person name="Stefanini M."/>
            <person name="Chen Y."/>
            <person name="Segala C."/>
            <person name="Davenport C."/>
            <person name="Dematte L."/>
            <person name="Mraz A."/>
            <person name="Battilana J."/>
            <person name="Stormo K."/>
            <person name="Costa F."/>
            <person name="Tao Q."/>
            <person name="Si-Ammour A."/>
            <person name="Harkins T."/>
            <person name="Lackey A."/>
            <person name="Perbost C."/>
            <person name="Taillon B."/>
            <person name="Stella A."/>
            <person name="Solovyev V."/>
            <person name="Fawcett J.A."/>
            <person name="Sterck L."/>
            <person name="Vandepoele K."/>
            <person name="Grando S.M."/>
            <person name="Toppo S."/>
            <person name="Moser C."/>
            <person name="Lanchbury J."/>
            <person name="Bogden R."/>
            <person name="Skolnick M."/>
            <person name="Sgaramella V."/>
            <person name="Bhatnagar S.K."/>
            <person name="Fontana P."/>
            <person name="Gutin A."/>
            <person name="Van de Peer Y."/>
            <person name="Salamini F."/>
            <person name="Viola R."/>
        </authorList>
    </citation>
    <scope>NUCLEOTIDE SEQUENCE</scope>
</reference>
<organism evidence="1">
    <name type="scientific">Vitis vinifera</name>
    <name type="common">Grape</name>
    <dbReference type="NCBI Taxonomy" id="29760"/>
    <lineage>
        <taxon>Eukaryota</taxon>
        <taxon>Viridiplantae</taxon>
        <taxon>Streptophyta</taxon>
        <taxon>Embryophyta</taxon>
        <taxon>Tracheophyta</taxon>
        <taxon>Spermatophyta</taxon>
        <taxon>Magnoliopsida</taxon>
        <taxon>eudicotyledons</taxon>
        <taxon>Gunneridae</taxon>
        <taxon>Pentapetalae</taxon>
        <taxon>rosids</taxon>
        <taxon>Vitales</taxon>
        <taxon>Vitaceae</taxon>
        <taxon>Viteae</taxon>
        <taxon>Vitis</taxon>
    </lineage>
</organism>
<protein>
    <recommendedName>
        <fullName evidence="2">Retrotransposon gag domain-containing protein</fullName>
    </recommendedName>
</protein>
<evidence type="ECO:0000313" key="1">
    <source>
        <dbReference type="EMBL" id="CAN78734.1"/>
    </source>
</evidence>
<evidence type="ECO:0008006" key="2">
    <source>
        <dbReference type="Google" id="ProtNLM"/>
    </source>
</evidence>
<gene>
    <name evidence="1" type="ORF">VITISV_020437</name>
</gene>
<proteinExistence type="predicted"/>
<name>A5B7A6_VITVI</name>
<dbReference type="AlphaFoldDB" id="A5B7A6"/>